<evidence type="ECO:0000256" key="4">
    <source>
        <dbReference type="SAM" id="SignalP"/>
    </source>
</evidence>
<protein>
    <recommendedName>
        <fullName evidence="5">EGF-like domain-containing protein</fullName>
    </recommendedName>
</protein>
<dbReference type="Proteomes" id="UP001107558">
    <property type="component" value="Chromosome 2"/>
</dbReference>
<dbReference type="SMART" id="SM00181">
    <property type="entry name" value="EGF"/>
    <property type="match status" value="2"/>
</dbReference>
<dbReference type="Pfam" id="PF07974">
    <property type="entry name" value="EGF_2"/>
    <property type="match status" value="1"/>
</dbReference>
<accession>A0A9J6C062</accession>
<dbReference type="InterPro" id="IPR013111">
    <property type="entry name" value="EGF_extracell"/>
</dbReference>
<feature type="signal peptide" evidence="4">
    <location>
        <begin position="1"/>
        <end position="23"/>
    </location>
</feature>
<feature type="chain" id="PRO_5039889404" description="EGF-like domain-containing protein" evidence="4">
    <location>
        <begin position="24"/>
        <end position="579"/>
    </location>
</feature>
<dbReference type="PROSITE" id="PS50026">
    <property type="entry name" value="EGF_3"/>
    <property type="match status" value="2"/>
</dbReference>
<dbReference type="AlphaFoldDB" id="A0A9J6C062"/>
<keyword evidence="1 4" id="KW-0732">Signal</keyword>
<feature type="disulfide bond" evidence="3">
    <location>
        <begin position="303"/>
        <end position="313"/>
    </location>
</feature>
<evidence type="ECO:0000313" key="6">
    <source>
        <dbReference type="EMBL" id="KAG5675394.1"/>
    </source>
</evidence>
<feature type="domain" description="EGF-like" evidence="5">
    <location>
        <begin position="396"/>
        <end position="427"/>
    </location>
</feature>
<organism evidence="6 7">
    <name type="scientific">Polypedilum vanderplanki</name>
    <name type="common">Sleeping chironomid midge</name>
    <dbReference type="NCBI Taxonomy" id="319348"/>
    <lineage>
        <taxon>Eukaryota</taxon>
        <taxon>Metazoa</taxon>
        <taxon>Ecdysozoa</taxon>
        <taxon>Arthropoda</taxon>
        <taxon>Hexapoda</taxon>
        <taxon>Insecta</taxon>
        <taxon>Pterygota</taxon>
        <taxon>Neoptera</taxon>
        <taxon>Endopterygota</taxon>
        <taxon>Diptera</taxon>
        <taxon>Nematocera</taxon>
        <taxon>Chironomoidea</taxon>
        <taxon>Chironomidae</taxon>
        <taxon>Chironominae</taxon>
        <taxon>Polypedilum</taxon>
        <taxon>Polypedilum</taxon>
    </lineage>
</organism>
<dbReference type="PANTHER" id="PTHR14949">
    <property type="entry name" value="EGF-LIKE-DOMAIN, MULTIPLE 7, 8"/>
    <property type="match status" value="1"/>
</dbReference>
<keyword evidence="7" id="KW-1185">Reference proteome</keyword>
<feature type="disulfide bond" evidence="3">
    <location>
        <begin position="417"/>
        <end position="426"/>
    </location>
</feature>
<keyword evidence="2 3" id="KW-1015">Disulfide bond</keyword>
<dbReference type="PANTHER" id="PTHR14949:SF56">
    <property type="entry name" value="EGF-LIKE-DOMAIN, MULTIPLE 7"/>
    <property type="match status" value="1"/>
</dbReference>
<evidence type="ECO:0000313" key="7">
    <source>
        <dbReference type="Proteomes" id="UP001107558"/>
    </source>
</evidence>
<name>A0A9J6C062_POLVA</name>
<comment type="caution">
    <text evidence="6">The sequence shown here is derived from an EMBL/GenBank/DDBJ whole genome shotgun (WGS) entry which is preliminary data.</text>
</comment>
<dbReference type="InterPro" id="IPR050969">
    <property type="entry name" value="Dev_Signal_Modulators"/>
</dbReference>
<evidence type="ECO:0000259" key="5">
    <source>
        <dbReference type="PROSITE" id="PS50026"/>
    </source>
</evidence>
<dbReference type="Gene3D" id="2.10.25.10">
    <property type="entry name" value="Laminin"/>
    <property type="match status" value="2"/>
</dbReference>
<dbReference type="PROSITE" id="PS00022">
    <property type="entry name" value="EGF_1"/>
    <property type="match status" value="2"/>
</dbReference>
<comment type="caution">
    <text evidence="3">Lacks conserved residue(s) required for the propagation of feature annotation.</text>
</comment>
<feature type="domain" description="EGF-like" evidence="5">
    <location>
        <begin position="300"/>
        <end position="331"/>
    </location>
</feature>
<sequence>MINLKWIYLTLALCVHLFSVTLSQDFVFPESDENNDPFQSIRSNWQIKTPSNVLDKGVKSVKTFFSTSSRSSDQQPVQEPLATRILTYQSGSGSSAQANSGSMNFGSGMSGSGSSANAGSMSFGSGGGMGGSGSSANAGSKSFYQPSAIFSYGGSGSSANSGSMNYGFSPANLQSVGGSSSSANAGSSSFNFQPGVMQSYGGSGSSANAGSMSFGSGLQSGGSGSFSQAGSSSFSMSGKQCTQRPQPPANAGMKCSQSACQITCLADYKFPNGEMTMTLECNNGRWLVKSLELNEMPPCEPICLPKCLNNGICVAPGQCKCPENYMGPTCQMKKELCLASPPLPANSKRSCTSSLCTVTCMKGYKFPDASLSMNLLCKSGKWVPEKQGIQLIPDCEPVCDSPCLNGGTCLSYNVCQCTANYRGAQCQYSIERCLPKKLNFNGAYNCTSTGDFISCKLYCPKGISFDFEPASVYTCSYAVGEFMPKQVPTCVYGEGMQVVQLAPTGKIEYSQTNGTLKKQSSGKKIIKQEIDYDDGDEEEEIEETIIKKTKVIKKKKKTKNIVEEEDEEFFQHQEFISFI</sequence>
<proteinExistence type="predicted"/>
<reference evidence="6" key="1">
    <citation type="submission" date="2021-03" db="EMBL/GenBank/DDBJ databases">
        <title>Chromosome level genome of the anhydrobiotic midge Polypedilum vanderplanki.</title>
        <authorList>
            <person name="Yoshida Y."/>
            <person name="Kikawada T."/>
            <person name="Gusev O."/>
        </authorList>
    </citation>
    <scope>NUCLEOTIDE SEQUENCE</scope>
    <source>
        <strain evidence="6">NIAS01</strain>
        <tissue evidence="6">Whole body or cell culture</tissue>
    </source>
</reference>
<dbReference type="SUPFAM" id="SSF57196">
    <property type="entry name" value="EGF/Laminin"/>
    <property type="match status" value="2"/>
</dbReference>
<dbReference type="InterPro" id="IPR000742">
    <property type="entry name" value="EGF"/>
</dbReference>
<feature type="disulfide bond" evidence="3">
    <location>
        <begin position="321"/>
        <end position="330"/>
    </location>
</feature>
<dbReference type="EMBL" id="JADBJN010000002">
    <property type="protein sequence ID" value="KAG5675394.1"/>
    <property type="molecule type" value="Genomic_DNA"/>
</dbReference>
<evidence type="ECO:0000256" key="3">
    <source>
        <dbReference type="PROSITE-ProRule" id="PRU00076"/>
    </source>
</evidence>
<evidence type="ECO:0000256" key="2">
    <source>
        <dbReference type="ARBA" id="ARBA00023157"/>
    </source>
</evidence>
<keyword evidence="3" id="KW-0245">EGF-like domain</keyword>
<gene>
    <name evidence="6" type="ORF">PVAND_005302</name>
</gene>
<evidence type="ECO:0000256" key="1">
    <source>
        <dbReference type="ARBA" id="ARBA00022729"/>
    </source>
</evidence>
<dbReference type="OrthoDB" id="7769223at2759"/>
<feature type="disulfide bond" evidence="3">
    <location>
        <begin position="399"/>
        <end position="409"/>
    </location>
</feature>